<organism evidence="3 4">
    <name type="scientific">Oceanisphaera marina</name>
    <dbReference type="NCBI Taxonomy" id="2017550"/>
    <lineage>
        <taxon>Bacteria</taxon>
        <taxon>Pseudomonadati</taxon>
        <taxon>Pseudomonadota</taxon>
        <taxon>Gammaproteobacteria</taxon>
        <taxon>Aeromonadales</taxon>
        <taxon>Aeromonadaceae</taxon>
        <taxon>Oceanisphaera</taxon>
    </lineage>
</organism>
<accession>A0ABQ1IBD1</accession>
<proteinExistence type="predicted"/>
<keyword evidence="4" id="KW-1185">Reference proteome</keyword>
<protein>
    <recommendedName>
        <fullName evidence="2">NERD domain-containing protein</fullName>
    </recommendedName>
</protein>
<dbReference type="Proteomes" id="UP000646152">
    <property type="component" value="Unassembled WGS sequence"/>
</dbReference>
<comment type="caution">
    <text evidence="3">The sequence shown here is derived from an EMBL/GenBank/DDBJ whole genome shotgun (WGS) entry which is preliminary data.</text>
</comment>
<evidence type="ECO:0000256" key="1">
    <source>
        <dbReference type="SAM" id="Phobius"/>
    </source>
</evidence>
<feature type="domain" description="NERD" evidence="2">
    <location>
        <begin position="60"/>
        <end position="178"/>
    </location>
</feature>
<dbReference type="InterPro" id="IPR011528">
    <property type="entry name" value="NERD"/>
</dbReference>
<dbReference type="EMBL" id="BMKE01000001">
    <property type="protein sequence ID" value="GGB31561.1"/>
    <property type="molecule type" value="Genomic_DNA"/>
</dbReference>
<keyword evidence="1" id="KW-1133">Transmembrane helix</keyword>
<evidence type="ECO:0000313" key="4">
    <source>
        <dbReference type="Proteomes" id="UP000646152"/>
    </source>
</evidence>
<dbReference type="Pfam" id="PF08378">
    <property type="entry name" value="NERD"/>
    <property type="match status" value="1"/>
</dbReference>
<sequence>MMIPVLTAIVPALFFIQVKIEERSVSFASWVPIVILMIIGLTYYVRKFFKQIKKIENLRLGYACEMAVGQQLEQIVRPDNRPYRVYHDIPFDGFNIDHLVVGPKGVFVIETKGRSKPLHNGNKLFKVSVKGDALHFPKHIEHEPILQVKRNVQAVRKWLSDATGFDVPVEGVLTIPGWYVTSEEKRKSLYVMNPKQLPYLFPDVQNGKLDLDKIQAISYQISHRVKDVDRERVDRVASRPLKNY</sequence>
<keyword evidence="1" id="KW-0812">Transmembrane</keyword>
<keyword evidence="1" id="KW-0472">Membrane</keyword>
<feature type="transmembrane region" description="Helical" evidence="1">
    <location>
        <begin position="30"/>
        <end position="49"/>
    </location>
</feature>
<name>A0ABQ1IBD1_9GAMM</name>
<gene>
    <name evidence="3" type="ORF">GCM10011502_00660</name>
</gene>
<evidence type="ECO:0000259" key="2">
    <source>
        <dbReference type="PROSITE" id="PS50965"/>
    </source>
</evidence>
<evidence type="ECO:0000313" key="3">
    <source>
        <dbReference type="EMBL" id="GGB31561.1"/>
    </source>
</evidence>
<dbReference type="PROSITE" id="PS50965">
    <property type="entry name" value="NERD"/>
    <property type="match status" value="1"/>
</dbReference>
<reference evidence="4" key="1">
    <citation type="journal article" date="2019" name="Int. J. Syst. Evol. Microbiol.">
        <title>The Global Catalogue of Microorganisms (GCM) 10K type strain sequencing project: providing services to taxonomists for standard genome sequencing and annotation.</title>
        <authorList>
            <consortium name="The Broad Institute Genomics Platform"/>
            <consortium name="The Broad Institute Genome Sequencing Center for Infectious Disease"/>
            <person name="Wu L."/>
            <person name="Ma J."/>
        </authorList>
    </citation>
    <scope>NUCLEOTIDE SEQUENCE [LARGE SCALE GENOMIC DNA]</scope>
    <source>
        <strain evidence="4">CGMCC 1.15923</strain>
    </source>
</reference>